<evidence type="ECO:0000313" key="1">
    <source>
        <dbReference type="EMBL" id="MCM1990657.1"/>
    </source>
</evidence>
<dbReference type="Proteomes" id="UP001056429">
    <property type="component" value="Unassembled WGS sequence"/>
</dbReference>
<sequence length="185" mass="21705">MKKSEIKELVKSAAENNNVINVDFRFDSNYCNFIPLSLNDKLFLVINEYDFIFDGYSIYRFKDLIKIKIKNDMCDKILKSEGLTSNIIVPNIDISGWKSVFESLKNMNRNIIVEKQTIDGENDEFVIGRIEKIYKNFAYVWNFDADGEWDDSPIKIPYSQITNITFGSRYVDTFSKYIHEPPFNE</sequence>
<name>A0A9J6P3L7_9CLOT</name>
<proteinExistence type="predicted"/>
<protein>
    <submittedName>
        <fullName evidence="1">Uncharacterized protein</fullName>
    </submittedName>
</protein>
<reference evidence="1" key="2">
    <citation type="submission" date="2021-04" db="EMBL/GenBank/DDBJ databases">
        <authorList>
            <person name="Dong X."/>
        </authorList>
    </citation>
    <scope>NUCLEOTIDE SEQUENCE</scope>
    <source>
        <strain evidence="1">ZWT</strain>
    </source>
</reference>
<comment type="caution">
    <text evidence="1">The sequence shown here is derived from an EMBL/GenBank/DDBJ whole genome shotgun (WGS) entry which is preliminary data.</text>
</comment>
<reference evidence="1" key="1">
    <citation type="journal article" date="2021" name="mSystems">
        <title>Bacteria and Archaea Synergistically Convert Glycine Betaine to Biogenic Methane in the Formosa Cold Seep of the South China Sea.</title>
        <authorList>
            <person name="Li L."/>
            <person name="Zhang W."/>
            <person name="Zhang S."/>
            <person name="Song L."/>
            <person name="Sun Q."/>
            <person name="Zhang H."/>
            <person name="Xiang H."/>
            <person name="Dong X."/>
        </authorList>
    </citation>
    <scope>NUCLEOTIDE SEQUENCE</scope>
    <source>
        <strain evidence="1">ZWT</strain>
    </source>
</reference>
<gene>
    <name evidence="1" type="ORF">KDK92_13070</name>
</gene>
<dbReference type="EMBL" id="JAGSOJ010000002">
    <property type="protein sequence ID" value="MCM1990657.1"/>
    <property type="molecule type" value="Genomic_DNA"/>
</dbReference>
<dbReference type="RefSeq" id="WP_250859749.1">
    <property type="nucleotide sequence ID" value="NZ_JAGSOJ010000002.1"/>
</dbReference>
<keyword evidence="2" id="KW-1185">Reference proteome</keyword>
<evidence type="ECO:0000313" key="2">
    <source>
        <dbReference type="Proteomes" id="UP001056429"/>
    </source>
</evidence>
<dbReference type="AlphaFoldDB" id="A0A9J6P3L7"/>
<accession>A0A9J6P3L7</accession>
<organism evidence="1 2">
    <name type="scientific">Oceanirhabdus seepicola</name>
    <dbReference type="NCBI Taxonomy" id="2828781"/>
    <lineage>
        <taxon>Bacteria</taxon>
        <taxon>Bacillati</taxon>
        <taxon>Bacillota</taxon>
        <taxon>Clostridia</taxon>
        <taxon>Eubacteriales</taxon>
        <taxon>Clostridiaceae</taxon>
        <taxon>Oceanirhabdus</taxon>
    </lineage>
</organism>